<accession>A0A923HWS4</accession>
<evidence type="ECO:0000256" key="1">
    <source>
        <dbReference type="SAM" id="Phobius"/>
    </source>
</evidence>
<protein>
    <recommendedName>
        <fullName evidence="2">Zinc-ribbon domain-containing protein</fullName>
    </recommendedName>
</protein>
<dbReference type="RefSeq" id="WP_148568285.1">
    <property type="nucleotide sequence ID" value="NZ_RXYA01000016.1"/>
</dbReference>
<dbReference type="Pfam" id="PF13240">
    <property type="entry name" value="Zn_Ribbon_1"/>
    <property type="match status" value="1"/>
</dbReference>
<evidence type="ECO:0000259" key="2">
    <source>
        <dbReference type="Pfam" id="PF13240"/>
    </source>
</evidence>
<comment type="caution">
    <text evidence="3">The sequence shown here is derived from an EMBL/GenBank/DDBJ whole genome shotgun (WGS) entry which is preliminary data.</text>
</comment>
<reference evidence="3" key="1">
    <citation type="submission" date="2019-10" db="EMBL/GenBank/DDBJ databases">
        <authorList>
            <person name="Ross D.E."/>
            <person name="Gulliver D."/>
        </authorList>
    </citation>
    <scope>NUCLEOTIDE SEQUENCE</scope>
    <source>
        <strain evidence="3">DER-2019</strain>
    </source>
</reference>
<gene>
    <name evidence="3" type="ORF">GH810_11925</name>
</gene>
<feature type="transmembrane region" description="Helical" evidence="1">
    <location>
        <begin position="89"/>
        <end position="109"/>
    </location>
</feature>
<keyword evidence="4" id="KW-1185">Reference proteome</keyword>
<organism evidence="3 4">
    <name type="scientific">Acetobacterium paludosum</name>
    <dbReference type="NCBI Taxonomy" id="52693"/>
    <lineage>
        <taxon>Bacteria</taxon>
        <taxon>Bacillati</taxon>
        <taxon>Bacillota</taxon>
        <taxon>Clostridia</taxon>
        <taxon>Eubacteriales</taxon>
        <taxon>Eubacteriaceae</taxon>
        <taxon>Acetobacterium</taxon>
    </lineage>
</organism>
<name>A0A923HWS4_9FIRM</name>
<dbReference type="AlphaFoldDB" id="A0A923HWS4"/>
<feature type="transmembrane region" description="Helical" evidence="1">
    <location>
        <begin position="61"/>
        <end position="83"/>
    </location>
</feature>
<dbReference type="InterPro" id="IPR026870">
    <property type="entry name" value="Zinc_ribbon_dom"/>
</dbReference>
<evidence type="ECO:0000313" key="4">
    <source>
        <dbReference type="Proteomes" id="UP000616595"/>
    </source>
</evidence>
<keyword evidence="1" id="KW-1133">Transmembrane helix</keyword>
<dbReference type="Proteomes" id="UP000616595">
    <property type="component" value="Unassembled WGS sequence"/>
</dbReference>
<reference evidence="3" key="2">
    <citation type="submission" date="2020-10" db="EMBL/GenBank/DDBJ databases">
        <title>Comparative genomics of the Acetobacterium genus.</title>
        <authorList>
            <person name="Marshall C."/>
            <person name="May H."/>
            <person name="Norman S."/>
        </authorList>
    </citation>
    <scope>NUCLEOTIDE SEQUENCE</scope>
    <source>
        <strain evidence="3">DER-2019</strain>
    </source>
</reference>
<dbReference type="EMBL" id="WJBD01000014">
    <property type="protein sequence ID" value="MBC3889022.1"/>
    <property type="molecule type" value="Genomic_DNA"/>
</dbReference>
<proteinExistence type="predicted"/>
<evidence type="ECO:0000313" key="3">
    <source>
        <dbReference type="EMBL" id="MBC3889022.1"/>
    </source>
</evidence>
<sequence>MICKKCGAPITTDTEFCRQCGTATREDAMPRSGGTNSLVGWSKHWKDPEIMAAVKKKNATAVGFAWALALVFPIGFLIAGLLIKTMPLAGGIIIGIVLGIVMFGLNMFYIKTRKNQIWEGVITEKYEINKHADDDSDDDDDVEYVLAVQKTNGQKYKMIYNNRREMYDYFKIGDRIRYHSGLSTYEKYDKSRDHIIYCNVCSAENPISNDRCDRCNSPLFK</sequence>
<keyword evidence="1" id="KW-0472">Membrane</keyword>
<feature type="domain" description="Zinc-ribbon" evidence="2">
    <location>
        <begin position="3"/>
        <end position="23"/>
    </location>
</feature>
<keyword evidence="1" id="KW-0812">Transmembrane</keyword>
<dbReference type="OrthoDB" id="1493699at2"/>